<accession>A0A6J4MUZ8</accession>
<sequence length="43" mass="4970">MTVDCRRRGQKNENCANYLLASGFDFTPDSRSADLISFRRSRN</sequence>
<name>A0A6J4MUZ8_9CYAN</name>
<reference evidence="1" key="1">
    <citation type="submission" date="2020-02" db="EMBL/GenBank/DDBJ databases">
        <authorList>
            <person name="Meier V. D."/>
        </authorList>
    </citation>
    <scope>NUCLEOTIDE SEQUENCE</scope>
    <source>
        <strain evidence="1">AVDCRST_MAG84</strain>
    </source>
</reference>
<gene>
    <name evidence="1" type="ORF">AVDCRST_MAG84-4202</name>
</gene>
<organism evidence="1">
    <name type="scientific">uncultured Microcoleus sp</name>
    <dbReference type="NCBI Taxonomy" id="259945"/>
    <lineage>
        <taxon>Bacteria</taxon>
        <taxon>Bacillati</taxon>
        <taxon>Cyanobacteriota</taxon>
        <taxon>Cyanophyceae</taxon>
        <taxon>Oscillatoriophycideae</taxon>
        <taxon>Oscillatoriales</taxon>
        <taxon>Microcoleaceae</taxon>
        <taxon>Microcoleus</taxon>
        <taxon>environmental samples</taxon>
    </lineage>
</organism>
<proteinExistence type="predicted"/>
<protein>
    <submittedName>
        <fullName evidence="1">Uncharacterized protein</fullName>
    </submittedName>
</protein>
<dbReference type="AlphaFoldDB" id="A0A6J4MUZ8"/>
<evidence type="ECO:0000313" key="1">
    <source>
        <dbReference type="EMBL" id="CAA9369771.1"/>
    </source>
</evidence>
<dbReference type="EMBL" id="CADCTZ010000877">
    <property type="protein sequence ID" value="CAA9369771.1"/>
    <property type="molecule type" value="Genomic_DNA"/>
</dbReference>